<evidence type="ECO:0000256" key="4">
    <source>
        <dbReference type="ARBA" id="ARBA00044511"/>
    </source>
</evidence>
<comment type="caution">
    <text evidence="6">The sequence shown here is derived from an EMBL/GenBank/DDBJ whole genome shotgun (WGS) entry which is preliminary data.</text>
</comment>
<comment type="similarity">
    <text evidence="1">Belongs to the CCM1 family.</text>
</comment>
<accession>A0AAX6MEN3</accession>
<keyword evidence="2" id="KW-0677">Repeat</keyword>
<evidence type="ECO:0000256" key="1">
    <source>
        <dbReference type="ARBA" id="ARBA00006192"/>
    </source>
</evidence>
<evidence type="ECO:0000313" key="7">
    <source>
        <dbReference type="Proteomes" id="UP001369815"/>
    </source>
</evidence>
<dbReference type="NCBIfam" id="TIGR00756">
    <property type="entry name" value="PPR"/>
    <property type="match status" value="2"/>
</dbReference>
<organism evidence="6 7">
    <name type="scientific">Daldinia eschscholtzii</name>
    <dbReference type="NCBI Taxonomy" id="292717"/>
    <lineage>
        <taxon>Eukaryota</taxon>
        <taxon>Fungi</taxon>
        <taxon>Dikarya</taxon>
        <taxon>Ascomycota</taxon>
        <taxon>Pezizomycotina</taxon>
        <taxon>Sordariomycetes</taxon>
        <taxon>Xylariomycetidae</taxon>
        <taxon>Xylariales</taxon>
        <taxon>Hypoxylaceae</taxon>
        <taxon>Daldinia</taxon>
    </lineage>
</organism>
<evidence type="ECO:0000256" key="5">
    <source>
        <dbReference type="PROSITE-ProRule" id="PRU00708"/>
    </source>
</evidence>
<feature type="repeat" description="PPR" evidence="5">
    <location>
        <begin position="713"/>
        <end position="747"/>
    </location>
</feature>
<gene>
    <name evidence="6" type="ORF">Daesc_007619</name>
</gene>
<dbReference type="PANTHER" id="PTHR47447">
    <property type="entry name" value="OS03G0856100 PROTEIN"/>
    <property type="match status" value="1"/>
</dbReference>
<protein>
    <recommendedName>
        <fullName evidence="8">Pentatricopeptide repeat-containing protein</fullName>
    </recommendedName>
</protein>
<comment type="function">
    <text evidence="3">Regulates mitochondrial small subunit maturation by controlling 15S rRNA 5'-end processing. Localizes to the 5' precursor of the 15S rRNA in a position that is subsequently occupied by mS47 in the mature yeast mtSSU. Uses structure and sequence-specific RNA recognition, binding to a single-stranded region of the precursor and specifically recognizing bases -6 to -1. The exchange of Ccm1 for mS47 is coupled to the irreversible removal of precursor rRNA that is accompanied by conformational changes of the mitoribosomal proteins uS5m and mS26. These conformational changes signal completion of 5'-end rRNA processing through protection of the mature 5'-end of the 15S rRNA and stabilization of mS47. The removal of the 5' precursor together with the dissociation of Ccm1 may be catalyzed by the 5'-3' exoribonuclease Pet127. Involved in the specific removal of group I introns in mitochondrial encoded transcripts.</text>
</comment>
<evidence type="ECO:0000313" key="6">
    <source>
        <dbReference type="EMBL" id="KAK6951089.1"/>
    </source>
</evidence>
<dbReference type="InterPro" id="IPR011990">
    <property type="entry name" value="TPR-like_helical_dom_sf"/>
</dbReference>
<reference evidence="6 7" key="1">
    <citation type="journal article" date="2024" name="Front Chem Biol">
        <title>Unveiling the potential of Daldinia eschscholtzii MFLUCC 19-0629 through bioactivity and bioinformatics studies for enhanced sustainable agriculture production.</title>
        <authorList>
            <person name="Brooks S."/>
            <person name="Weaver J.A."/>
            <person name="Klomchit A."/>
            <person name="Alharthi S.A."/>
            <person name="Onlamun T."/>
            <person name="Nurani R."/>
            <person name="Vong T.K."/>
            <person name="Alberti F."/>
            <person name="Greco C."/>
        </authorList>
    </citation>
    <scope>NUCLEOTIDE SEQUENCE [LARGE SCALE GENOMIC DNA]</scope>
    <source>
        <strain evidence="6">MFLUCC 19-0629</strain>
    </source>
</reference>
<dbReference type="EMBL" id="JBANMG010000007">
    <property type="protein sequence ID" value="KAK6951089.1"/>
    <property type="molecule type" value="Genomic_DNA"/>
</dbReference>
<evidence type="ECO:0000256" key="2">
    <source>
        <dbReference type="ARBA" id="ARBA00022737"/>
    </source>
</evidence>
<sequence>MSTPFVCRQCTTRSSQFHSVRIRPRPSEPRAPAVLSIAALPIWSVPAEQQREISTGYGFAGNQGTKSPTYNSGLQDFQYDSVIEDQPRWNGQLVKFTNWRRPEVKKLGKLQVLGSQDLKKKILRCLGDYRIVHDDLIRFYSLSPQEARHAISQLERLLGGREAAEAGARLEQFHLWKSHFKELSEIVSGSHPTPGNDDDSPEHPLWTYSVRHDSEAMKEVWQRQDQTRRQYLWPQTIVSTFRSHLSTIPNLIRATFQPSWCPSYIVEDVVYLLSRTLDNAQASKNDQWQLIELVFFLLKNSTPRFMILEQRVIWKVMSLIPTSRVAEFHERLKNIEHPLNQNTLLHFASRFARSSNHKVQAAEILHSLSGVPGFDINSPVSISVCTSLLSVEEGKLPGNHAAPDELFKMLLDAGFQPNILTLSTLMRNFCVRGRVEVALDIFDLLAHRNIQPDAHIFSILINGAKHALDIESLQRIVNMIDARKAWFLYLVNDLLEFIYQYNESQRGHRRRQRKTDTARAWRLMVQVYLKFFKPDPLQKLTLFPLENLLATRQQQVSPKLQGIDRFTASLKPLPNALLLQPDSITLGLMFRVHFWTIQNPVPLQMYYKHFMEKLREGDPIITQIVKDQGTMVFDTFLRDFMQFKSTLKKGLLMVQGMHDRANQEKEKLGKNILHPQPSVHTYTILITALRNHHHTQGVIVTLIMMIKEGIEPNIITWNAVIGALLQKGYLEEAVRVLQNLKQVGLESNARTVQEITKVSKHKRRHILKLMSEDRVYTSDQLSFARSLLRRWEKGDNRLIDHRHKSKSRKTAANKLPKLTQLSGIV</sequence>
<dbReference type="PANTHER" id="PTHR47447:SF28">
    <property type="entry name" value="PENTACOTRIPEPTIDE-REPEAT REGION OF PRORP DOMAIN-CONTAINING PROTEIN"/>
    <property type="match status" value="1"/>
</dbReference>
<evidence type="ECO:0000256" key="3">
    <source>
        <dbReference type="ARBA" id="ARBA00044493"/>
    </source>
</evidence>
<evidence type="ECO:0008006" key="8">
    <source>
        <dbReference type="Google" id="ProtNLM"/>
    </source>
</evidence>
<dbReference type="PROSITE" id="PS51375">
    <property type="entry name" value="PPR"/>
    <property type="match status" value="2"/>
</dbReference>
<dbReference type="Gene3D" id="1.25.40.10">
    <property type="entry name" value="Tetratricopeptide repeat domain"/>
    <property type="match status" value="2"/>
</dbReference>
<proteinExistence type="inferred from homology"/>
<dbReference type="AlphaFoldDB" id="A0AAX6MEN3"/>
<name>A0AAX6MEN3_9PEZI</name>
<dbReference type="InterPro" id="IPR002885">
    <property type="entry name" value="PPR_rpt"/>
</dbReference>
<comment type="subunit">
    <text evidence="4">Binds to mitochondrial small subunit 15S rRNA.</text>
</comment>
<dbReference type="Proteomes" id="UP001369815">
    <property type="component" value="Unassembled WGS sequence"/>
</dbReference>
<keyword evidence="7" id="KW-1185">Reference proteome</keyword>
<dbReference type="Pfam" id="PF13041">
    <property type="entry name" value="PPR_2"/>
    <property type="match status" value="2"/>
</dbReference>
<feature type="repeat" description="PPR" evidence="5">
    <location>
        <begin position="418"/>
        <end position="452"/>
    </location>
</feature>